<protein>
    <recommendedName>
        <fullName evidence="3">Abortive infection protein-like C-terminal domain-containing protein</fullName>
    </recommendedName>
</protein>
<proteinExistence type="predicted"/>
<dbReference type="EMBL" id="JARZFX010000005">
    <property type="protein sequence ID" value="MEC5424314.1"/>
    <property type="molecule type" value="Genomic_DNA"/>
</dbReference>
<accession>A0ABU6KHI3</accession>
<name>A0ABU6KHI3_9BACI</name>
<comment type="caution">
    <text evidence="1">The sequence shown here is derived from an EMBL/GenBank/DDBJ whole genome shotgun (WGS) entry which is preliminary data.</text>
</comment>
<gene>
    <name evidence="1" type="ORF">QGM71_12510</name>
</gene>
<keyword evidence="2" id="KW-1185">Reference proteome</keyword>
<dbReference type="Proteomes" id="UP001335737">
    <property type="component" value="Unassembled WGS sequence"/>
</dbReference>
<evidence type="ECO:0008006" key="3">
    <source>
        <dbReference type="Google" id="ProtNLM"/>
    </source>
</evidence>
<evidence type="ECO:0000313" key="2">
    <source>
        <dbReference type="Proteomes" id="UP001335737"/>
    </source>
</evidence>
<reference evidence="1 2" key="1">
    <citation type="journal article" date="2024" name="Int. J. Syst. Evol. Microbiol.">
        <title>Virgibacillus tibetensis sp. nov., isolated from salt lake on the Tibetan Plateau of China.</title>
        <authorList>
            <person name="Phurbu D."/>
            <person name="Liu Z.-X."/>
            <person name="Wang R."/>
            <person name="Zheng Y.-Y."/>
            <person name="Liu H.-C."/>
            <person name="Zhou Y.-G."/>
            <person name="Yu Y.-J."/>
            <person name="Li A.-H."/>
        </authorList>
    </citation>
    <scope>NUCLEOTIDE SEQUENCE [LARGE SCALE GENOMIC DNA]</scope>
    <source>
        <strain evidence="1 2">C22-A2</strain>
    </source>
</reference>
<sequence length="163" mass="19077">MPNTELRGEIIDQSNLKHDFEFVKEVLLQADTLISNHSYSSAVDRVHTALHGYLKELCDEQNIVFEEQNVKIQDMWGRLKIEHPSFNINVKEHQRPINQTVNAIAKFLENMNDIRNRHGLSHNKIKVPDPKVFRYSFRQTIGFFYSKVSKSGSKYPIIIQSFF</sequence>
<organism evidence="1 2">
    <name type="scientific">Virgibacillus tibetensis</name>
    <dbReference type="NCBI Taxonomy" id="3042313"/>
    <lineage>
        <taxon>Bacteria</taxon>
        <taxon>Bacillati</taxon>
        <taxon>Bacillota</taxon>
        <taxon>Bacilli</taxon>
        <taxon>Bacillales</taxon>
        <taxon>Bacillaceae</taxon>
        <taxon>Virgibacillus</taxon>
    </lineage>
</organism>
<dbReference type="RefSeq" id="WP_327607879.1">
    <property type="nucleotide sequence ID" value="NZ_JARZFX010000005.1"/>
</dbReference>
<evidence type="ECO:0000313" key="1">
    <source>
        <dbReference type="EMBL" id="MEC5424314.1"/>
    </source>
</evidence>